<dbReference type="EMBL" id="CP121472">
    <property type="protein sequence ID" value="WPL19908.1"/>
    <property type="molecule type" value="Genomic_DNA"/>
</dbReference>
<organism evidence="1 2">
    <name type="scientific">Thiorhodovibrio winogradskyi</name>
    <dbReference type="NCBI Taxonomy" id="77007"/>
    <lineage>
        <taxon>Bacteria</taxon>
        <taxon>Pseudomonadati</taxon>
        <taxon>Pseudomonadota</taxon>
        <taxon>Gammaproteobacteria</taxon>
        <taxon>Chromatiales</taxon>
        <taxon>Chromatiaceae</taxon>
        <taxon>Thiorhodovibrio</taxon>
    </lineage>
</organism>
<gene>
    <name evidence="1" type="ORF">Thiowin_05061</name>
</gene>
<dbReference type="Proteomes" id="UP001432180">
    <property type="component" value="Chromosome"/>
</dbReference>
<evidence type="ECO:0000313" key="2">
    <source>
        <dbReference type="Proteomes" id="UP001432180"/>
    </source>
</evidence>
<sequence>MRERCLAAFAKTFFSAGPSALATCGGEWLCVRADTGVTRGKRLVVLIAQPKALGMAVRQTGGQRLTRLR</sequence>
<accession>A0ABZ0SGW6</accession>
<evidence type="ECO:0000313" key="1">
    <source>
        <dbReference type="EMBL" id="WPL19908.1"/>
    </source>
</evidence>
<name>A0ABZ0SGW6_9GAMM</name>
<protein>
    <submittedName>
        <fullName evidence="1">Uncharacterized protein</fullName>
    </submittedName>
</protein>
<proteinExistence type="predicted"/>
<keyword evidence="2" id="KW-1185">Reference proteome</keyword>
<reference evidence="1 2" key="1">
    <citation type="journal article" date="2023" name="Microorganisms">
        <title>Thiorhodovibrio frisius and Trv. litoralis spp. nov., Two Novel Members from a Clade of Fastidious Purple Sulfur Bacteria That Exhibit Unique Red-Shifted Light-Harvesting Capabilities.</title>
        <authorList>
            <person name="Methner A."/>
            <person name="Kuzyk S.B."/>
            <person name="Petersen J."/>
            <person name="Bauer S."/>
            <person name="Brinkmann H."/>
            <person name="Sichau K."/>
            <person name="Wanner G."/>
            <person name="Wolf J."/>
            <person name="Neumann-Schaal M."/>
            <person name="Henke P."/>
            <person name="Tank M."/>
            <person name="Sproer C."/>
            <person name="Bunk B."/>
            <person name="Overmann J."/>
        </authorList>
    </citation>
    <scope>NUCLEOTIDE SEQUENCE [LARGE SCALE GENOMIC DNA]</scope>
    <source>
        <strain evidence="1 2">DSM 6702</strain>
    </source>
</reference>